<accession>A0A7D4SHM0</accession>
<organism evidence="1 2">
    <name type="scientific">Thiomicrorhabdus xiamenensis</name>
    <dbReference type="NCBI Taxonomy" id="2739063"/>
    <lineage>
        <taxon>Bacteria</taxon>
        <taxon>Pseudomonadati</taxon>
        <taxon>Pseudomonadota</taxon>
        <taxon>Gammaproteobacteria</taxon>
        <taxon>Thiotrichales</taxon>
        <taxon>Piscirickettsiaceae</taxon>
        <taxon>Thiomicrorhabdus</taxon>
    </lineage>
</organism>
<dbReference type="Proteomes" id="UP000504724">
    <property type="component" value="Chromosome"/>
</dbReference>
<dbReference type="AlphaFoldDB" id="A0A7D4SHM0"/>
<dbReference type="RefSeq" id="WP_173284078.1">
    <property type="nucleotide sequence ID" value="NZ_CP054020.1"/>
</dbReference>
<gene>
    <name evidence="1" type="ORF">HQN79_02255</name>
</gene>
<name>A0A7D4SHM0_9GAMM</name>
<evidence type="ECO:0000313" key="2">
    <source>
        <dbReference type="Proteomes" id="UP000504724"/>
    </source>
</evidence>
<protein>
    <submittedName>
        <fullName evidence="1">Uncharacterized protein</fullName>
    </submittedName>
</protein>
<proteinExistence type="predicted"/>
<keyword evidence="2" id="KW-1185">Reference proteome</keyword>
<dbReference type="EMBL" id="CP054020">
    <property type="protein sequence ID" value="QKI88480.1"/>
    <property type="molecule type" value="Genomic_DNA"/>
</dbReference>
<sequence>MADSTDARQLKQQEQRYAICAALAEPQQRQQFTQKLRKLHQQNNPSIAADEQEKLVAQKIEPFERSYREYSSQSKQKLFDKICLNENLQTNENFKGLQVSELPESLQNKIHIIATCALISNSYGLKQQAQKLTAANTLIIIAGGMNGKNQALQQLAGIHQEVTNELKTLDKTQLKNKFTTSCNQVKKMQNTQ</sequence>
<evidence type="ECO:0000313" key="1">
    <source>
        <dbReference type="EMBL" id="QKI88480.1"/>
    </source>
</evidence>
<dbReference type="KEGG" id="txa:HQN79_02255"/>
<reference evidence="1 2" key="1">
    <citation type="submission" date="2020-05" db="EMBL/GenBank/DDBJ databases">
        <title>Thiomicrorhabdus sediminis sp.nov. and Thiomicrorhabdus xiamenensis sp.nov., novel sulfur-oxidizing bacteria isolated from coastal sediment.</title>
        <authorList>
            <person name="Liu X."/>
        </authorList>
    </citation>
    <scope>NUCLEOTIDE SEQUENCE [LARGE SCALE GENOMIC DNA]</scope>
    <source>
        <strain evidence="1 2">G2</strain>
    </source>
</reference>